<dbReference type="EMBL" id="JBHSLF010000005">
    <property type="protein sequence ID" value="MFC5342847.1"/>
    <property type="molecule type" value="Genomic_DNA"/>
</dbReference>
<organism evidence="2 3">
    <name type="scientific">Brevundimonas staleyi</name>
    <dbReference type="NCBI Taxonomy" id="74326"/>
    <lineage>
        <taxon>Bacteria</taxon>
        <taxon>Pseudomonadati</taxon>
        <taxon>Pseudomonadota</taxon>
        <taxon>Alphaproteobacteria</taxon>
        <taxon>Caulobacterales</taxon>
        <taxon>Caulobacteraceae</taxon>
        <taxon>Brevundimonas</taxon>
    </lineage>
</organism>
<dbReference type="RefSeq" id="WP_374039003.1">
    <property type="nucleotide sequence ID" value="NZ_CP169082.1"/>
</dbReference>
<keyword evidence="3" id="KW-1185">Reference proteome</keyword>
<dbReference type="Pfam" id="PF12680">
    <property type="entry name" value="SnoaL_2"/>
    <property type="match status" value="1"/>
</dbReference>
<comment type="caution">
    <text evidence="2">The sequence shown here is derived from an EMBL/GenBank/DDBJ whole genome shotgun (WGS) entry which is preliminary data.</text>
</comment>
<protein>
    <submittedName>
        <fullName evidence="2">Nuclear transport factor 2 family protein</fullName>
    </submittedName>
</protein>
<gene>
    <name evidence="2" type="ORF">ACFPIE_02905</name>
</gene>
<accession>A0ABW0FNB3</accession>
<evidence type="ECO:0000313" key="2">
    <source>
        <dbReference type="EMBL" id="MFC5342847.1"/>
    </source>
</evidence>
<reference evidence="3" key="1">
    <citation type="journal article" date="2019" name="Int. J. Syst. Evol. Microbiol.">
        <title>The Global Catalogue of Microorganisms (GCM) 10K type strain sequencing project: providing services to taxonomists for standard genome sequencing and annotation.</title>
        <authorList>
            <consortium name="The Broad Institute Genomics Platform"/>
            <consortium name="The Broad Institute Genome Sequencing Center for Infectious Disease"/>
            <person name="Wu L."/>
            <person name="Ma J."/>
        </authorList>
    </citation>
    <scope>NUCLEOTIDE SEQUENCE [LARGE SCALE GENOMIC DNA]</scope>
    <source>
        <strain evidence="3">JCM 12125</strain>
    </source>
</reference>
<dbReference type="SUPFAM" id="SSF54427">
    <property type="entry name" value="NTF2-like"/>
    <property type="match status" value="1"/>
</dbReference>
<dbReference type="InterPro" id="IPR037401">
    <property type="entry name" value="SnoaL-like"/>
</dbReference>
<evidence type="ECO:0000313" key="3">
    <source>
        <dbReference type="Proteomes" id="UP001596152"/>
    </source>
</evidence>
<dbReference type="InterPro" id="IPR032710">
    <property type="entry name" value="NTF2-like_dom_sf"/>
</dbReference>
<proteinExistence type="predicted"/>
<feature type="domain" description="SnoaL-like" evidence="1">
    <location>
        <begin position="10"/>
        <end position="112"/>
    </location>
</feature>
<dbReference type="Proteomes" id="UP001596152">
    <property type="component" value="Unassembled WGS sequence"/>
</dbReference>
<name>A0ABW0FNB3_9CAUL</name>
<sequence>MDVIHPTIIRFLDAWKVLDEEAYVGVFADRFHTQDPYGQTETIEGIRKHVAEIDGNWTDLDYRMTDAVTNGTKTAIAYTIEMTGQSNGWEGQRVVLNCLAIVEVVDDKITQWNEQFDTGVMRRARVKKAA</sequence>
<dbReference type="Gene3D" id="3.10.450.50">
    <property type="match status" value="1"/>
</dbReference>
<evidence type="ECO:0000259" key="1">
    <source>
        <dbReference type="Pfam" id="PF12680"/>
    </source>
</evidence>